<dbReference type="CDD" id="cd06750">
    <property type="entry name" value="PDZ_shroom2_3_4-like"/>
    <property type="match status" value="1"/>
</dbReference>
<evidence type="ECO:0000259" key="8">
    <source>
        <dbReference type="PROSITE" id="PS50106"/>
    </source>
</evidence>
<comment type="similarity">
    <text evidence="2">Belongs to the shroom family.</text>
</comment>
<dbReference type="FunFam" id="2.30.42.10:FF:000100">
    <property type="entry name" value="Shroom family member 2"/>
    <property type="match status" value="1"/>
</dbReference>
<evidence type="ECO:0000256" key="5">
    <source>
        <dbReference type="ARBA" id="ARBA00022553"/>
    </source>
</evidence>
<dbReference type="InterPro" id="IPR001478">
    <property type="entry name" value="PDZ"/>
</dbReference>
<keyword evidence="5" id="KW-0597">Phosphoprotein</keyword>
<dbReference type="AlphaFoldDB" id="A0A3Q2QRH4"/>
<accession>A0A3Q2QRH4</accession>
<evidence type="ECO:0000256" key="3">
    <source>
        <dbReference type="ARBA" id="ARBA00022473"/>
    </source>
</evidence>
<sequence length="132" mass="13961">MESRGRAGLQPAGGGGEGGGWVLVEARLQGGAPWGFTVQGGLEHGEPLIISKVEGGGKADMLERPLLVGDEIIIINDVELSGYRQEAIALIKGSFKTLKLTVRRYSNPDVSDEPGSILVRKGRKGRSFCCGI</sequence>
<dbReference type="GO" id="GO:0051015">
    <property type="term" value="F:actin filament binding"/>
    <property type="evidence" value="ECO:0007669"/>
    <property type="project" value="InterPro"/>
</dbReference>
<dbReference type="GO" id="GO:0043296">
    <property type="term" value="C:apical junction complex"/>
    <property type="evidence" value="ECO:0007669"/>
    <property type="project" value="TreeGrafter"/>
</dbReference>
<dbReference type="PANTHER" id="PTHR15012">
    <property type="entry name" value="APICAL PROTEIN/SHROOM-RELATED"/>
    <property type="match status" value="1"/>
</dbReference>
<name>A0A3Q2QRH4_FUNHE</name>
<comment type="subcellular location">
    <subcellularLocation>
        <location evidence="1">Cytoplasm</location>
        <location evidence="1">Cytoskeleton</location>
    </subcellularLocation>
</comment>
<dbReference type="SUPFAM" id="SSF50156">
    <property type="entry name" value="PDZ domain-like"/>
    <property type="match status" value="1"/>
</dbReference>
<evidence type="ECO:0000256" key="6">
    <source>
        <dbReference type="ARBA" id="ARBA00023203"/>
    </source>
</evidence>
<reference evidence="9" key="2">
    <citation type="submission" date="2025-09" db="UniProtKB">
        <authorList>
            <consortium name="Ensembl"/>
        </authorList>
    </citation>
    <scope>IDENTIFICATION</scope>
</reference>
<evidence type="ECO:0000313" key="9">
    <source>
        <dbReference type="Ensembl" id="ENSFHEP00000030159.1"/>
    </source>
</evidence>
<keyword evidence="4" id="KW-0963">Cytoplasm</keyword>
<keyword evidence="10" id="KW-1185">Reference proteome</keyword>
<proteinExistence type="inferred from homology"/>
<dbReference type="PROSITE" id="PS50106">
    <property type="entry name" value="PDZ"/>
    <property type="match status" value="1"/>
</dbReference>
<dbReference type="InterPro" id="IPR036034">
    <property type="entry name" value="PDZ_sf"/>
</dbReference>
<reference evidence="9" key="1">
    <citation type="submission" date="2025-08" db="UniProtKB">
        <authorList>
            <consortium name="Ensembl"/>
        </authorList>
    </citation>
    <scope>IDENTIFICATION</scope>
</reference>
<keyword evidence="7" id="KW-0206">Cytoskeleton</keyword>
<dbReference type="STRING" id="8078.ENSFHEP00000030159"/>
<dbReference type="Gene3D" id="2.30.42.10">
    <property type="match status" value="1"/>
</dbReference>
<evidence type="ECO:0000256" key="2">
    <source>
        <dbReference type="ARBA" id="ARBA00006469"/>
    </source>
</evidence>
<dbReference type="GO" id="GO:0016324">
    <property type="term" value="C:apical plasma membrane"/>
    <property type="evidence" value="ECO:0007669"/>
    <property type="project" value="TreeGrafter"/>
</dbReference>
<dbReference type="GeneTree" id="ENSGT00940000157778"/>
<evidence type="ECO:0000256" key="4">
    <source>
        <dbReference type="ARBA" id="ARBA00022490"/>
    </source>
</evidence>
<feature type="domain" description="PDZ" evidence="8">
    <location>
        <begin position="21"/>
        <end position="106"/>
    </location>
</feature>
<dbReference type="SMART" id="SM00228">
    <property type="entry name" value="PDZ"/>
    <property type="match status" value="1"/>
</dbReference>
<dbReference type="PANTHER" id="PTHR15012:SF32">
    <property type="entry name" value="PROTEIN SHROOM"/>
    <property type="match status" value="1"/>
</dbReference>
<evidence type="ECO:0000313" key="10">
    <source>
        <dbReference type="Proteomes" id="UP000265000"/>
    </source>
</evidence>
<protein>
    <recommendedName>
        <fullName evidence="8">PDZ domain-containing protein</fullName>
    </recommendedName>
</protein>
<dbReference type="Proteomes" id="UP000265000">
    <property type="component" value="Unplaced"/>
</dbReference>
<dbReference type="Pfam" id="PF00595">
    <property type="entry name" value="PDZ"/>
    <property type="match status" value="1"/>
</dbReference>
<dbReference type="InterPro" id="IPR027685">
    <property type="entry name" value="Shroom_fam"/>
</dbReference>
<dbReference type="GO" id="GO:0005912">
    <property type="term" value="C:adherens junction"/>
    <property type="evidence" value="ECO:0007669"/>
    <property type="project" value="TreeGrafter"/>
</dbReference>
<keyword evidence="6" id="KW-0009">Actin-binding</keyword>
<keyword evidence="3" id="KW-0217">Developmental protein</keyword>
<organism evidence="9 10">
    <name type="scientific">Fundulus heteroclitus</name>
    <name type="common">Killifish</name>
    <name type="synonym">Mummichog</name>
    <dbReference type="NCBI Taxonomy" id="8078"/>
    <lineage>
        <taxon>Eukaryota</taxon>
        <taxon>Metazoa</taxon>
        <taxon>Chordata</taxon>
        <taxon>Craniata</taxon>
        <taxon>Vertebrata</taxon>
        <taxon>Euteleostomi</taxon>
        <taxon>Actinopterygii</taxon>
        <taxon>Neopterygii</taxon>
        <taxon>Teleostei</taxon>
        <taxon>Neoteleostei</taxon>
        <taxon>Acanthomorphata</taxon>
        <taxon>Ovalentaria</taxon>
        <taxon>Atherinomorphae</taxon>
        <taxon>Cyprinodontiformes</taxon>
        <taxon>Fundulidae</taxon>
        <taxon>Fundulus</taxon>
    </lineage>
</organism>
<evidence type="ECO:0000256" key="1">
    <source>
        <dbReference type="ARBA" id="ARBA00004245"/>
    </source>
</evidence>
<evidence type="ECO:0000256" key="7">
    <source>
        <dbReference type="ARBA" id="ARBA00023212"/>
    </source>
</evidence>
<dbReference type="GO" id="GO:0030864">
    <property type="term" value="C:cortical actin cytoskeleton"/>
    <property type="evidence" value="ECO:0007669"/>
    <property type="project" value="TreeGrafter"/>
</dbReference>
<dbReference type="Ensembl" id="ENSFHET00000021253.1">
    <property type="protein sequence ID" value="ENSFHEP00000030159.1"/>
    <property type="gene ID" value="ENSFHEG00000015172.1"/>
</dbReference>
<dbReference type="GO" id="GO:0007015">
    <property type="term" value="P:actin filament organization"/>
    <property type="evidence" value="ECO:0007669"/>
    <property type="project" value="TreeGrafter"/>
</dbReference>